<reference evidence="2 3" key="1">
    <citation type="journal article" date="2014" name="PLoS ONE">
        <title>Genome Sequence of Candidatus Nitrososphaera evergladensis from Group I.1b Enriched from Everglades Soil Reveals Novel Genomic Features of the Ammonia-Oxidizing Archaea.</title>
        <authorList>
            <person name="Zhalnina K.V."/>
            <person name="Dias R."/>
            <person name="Leonard M.T."/>
            <person name="Dorr de Quadros P."/>
            <person name="Camargo F.A."/>
            <person name="Drew J.C."/>
            <person name="Farmerie W.G."/>
            <person name="Daroub S.H."/>
            <person name="Triplett E.W."/>
        </authorList>
    </citation>
    <scope>NUCLEOTIDE SEQUENCE [LARGE SCALE GENOMIC DNA]</scope>
    <source>
        <strain evidence="2 3">SR1</strain>
    </source>
</reference>
<dbReference type="STRING" id="1459636.NTE_03410"/>
<dbReference type="OrthoDB" id="372140at2157"/>
<dbReference type="InterPro" id="IPR012312">
    <property type="entry name" value="Hemerythrin-like"/>
</dbReference>
<feature type="domain" description="Hemerythrin-like" evidence="1">
    <location>
        <begin position="7"/>
        <end position="135"/>
    </location>
</feature>
<dbReference type="RefSeq" id="WP_148701849.1">
    <property type="nucleotide sequence ID" value="NZ_CP007174.1"/>
</dbReference>
<organism evidence="2 3">
    <name type="scientific">Candidatus Nitrososphaera evergladensis SR1</name>
    <dbReference type="NCBI Taxonomy" id="1459636"/>
    <lineage>
        <taxon>Archaea</taxon>
        <taxon>Nitrososphaerota</taxon>
        <taxon>Nitrososphaeria</taxon>
        <taxon>Nitrososphaerales</taxon>
        <taxon>Nitrososphaeraceae</taxon>
        <taxon>Nitrososphaera</taxon>
    </lineage>
</organism>
<evidence type="ECO:0000259" key="1">
    <source>
        <dbReference type="Pfam" id="PF01814"/>
    </source>
</evidence>
<dbReference type="GeneID" id="41599054"/>
<dbReference type="Pfam" id="PF01814">
    <property type="entry name" value="Hemerythrin"/>
    <property type="match status" value="1"/>
</dbReference>
<accession>A0A075MWC7</accession>
<gene>
    <name evidence="2" type="ORF">NTE_03410</name>
</gene>
<dbReference type="Proteomes" id="UP000028194">
    <property type="component" value="Chromosome"/>
</dbReference>
<evidence type="ECO:0000313" key="2">
    <source>
        <dbReference type="EMBL" id="AIF85438.1"/>
    </source>
</evidence>
<dbReference type="EMBL" id="CP007174">
    <property type="protein sequence ID" value="AIF85438.1"/>
    <property type="molecule type" value="Genomic_DNA"/>
</dbReference>
<evidence type="ECO:0000313" key="3">
    <source>
        <dbReference type="Proteomes" id="UP000028194"/>
    </source>
</evidence>
<dbReference type="eggNOG" id="arCOG01471">
    <property type="taxonomic scope" value="Archaea"/>
</dbReference>
<dbReference type="Gene3D" id="1.20.120.520">
    <property type="entry name" value="nmb1532 protein domain like"/>
    <property type="match status" value="1"/>
</dbReference>
<dbReference type="KEGG" id="nev:NTE_03410"/>
<dbReference type="HOGENOM" id="CLU_129160_0_0_2"/>
<keyword evidence="3" id="KW-1185">Reference proteome</keyword>
<dbReference type="AlphaFoldDB" id="A0A075MWC7"/>
<sequence length="150" mass="16626">MQFEIPESLKHEHEELHAELKKAIGAGGKVGEAAKAVAEALHLHFMKEEEYAMPPLGLLSALAEGRVTSDMKDVIPMTDKLKADLLHMLEEHKAIVASLKNLLDVANKEGKAEYAAFAEKLMLHAKNEEEVLYPASILVGEYLKERLKIS</sequence>
<name>A0A075MWC7_9ARCH</name>
<protein>
    <submittedName>
        <fullName evidence="2">Hemerythrin HHE cation binding domain-containing protein</fullName>
    </submittedName>
</protein>
<proteinExistence type="predicted"/>